<proteinExistence type="predicted"/>
<comment type="caution">
    <text evidence="1">The sequence shown here is derived from an EMBL/GenBank/DDBJ whole genome shotgun (WGS) entry which is preliminary data.</text>
</comment>
<dbReference type="AlphaFoldDB" id="D9PHF5"/>
<organism evidence="1">
    <name type="scientific">sediment metagenome</name>
    <dbReference type="NCBI Taxonomy" id="749907"/>
    <lineage>
        <taxon>unclassified sequences</taxon>
        <taxon>metagenomes</taxon>
        <taxon>ecological metagenomes</taxon>
    </lineage>
</organism>
<dbReference type="EMBL" id="ADZX01000368">
    <property type="protein sequence ID" value="EFK97011.1"/>
    <property type="molecule type" value="Genomic_DNA"/>
</dbReference>
<protein>
    <submittedName>
        <fullName evidence="1">L-sulfolactate dehydrogenase</fullName>
    </submittedName>
</protein>
<accession>D9PHF5</accession>
<sequence>PSRGPRLRRLRLRTHPKQNLKAVLADIFAHGNETSMLPGQLEGAARKRSDAAGGLLFTEAEITEFNEIRTELGLTPWDISSLPQA</sequence>
<gene>
    <name evidence="1" type="ORF">LDC_0955</name>
</gene>
<reference evidence="1" key="2">
    <citation type="journal article" date="2011" name="Microb. Ecol.">
        <title>Taxonomic and Functional Metagenomic Profiling of the Microbial Community in the Anoxic Sediment of a Sub-saline Shallow Lake (Laguna de Carrizo, Central Spain).</title>
        <authorList>
            <person name="Ferrer M."/>
            <person name="Guazzaroni M.E."/>
            <person name="Richter M."/>
            <person name="Garcia-Salamanca A."/>
            <person name="Yarza P."/>
            <person name="Suarez-Suarez A."/>
            <person name="Solano J."/>
            <person name="Alcaide M."/>
            <person name="van Dillewijn P."/>
            <person name="Molina-Henares M.A."/>
            <person name="Lopez-Cortes N."/>
            <person name="Al-Ramahi Y."/>
            <person name="Guerrero C."/>
            <person name="Acosta A."/>
            <person name="de Eugenio L.I."/>
            <person name="Martinez V."/>
            <person name="Marques S."/>
            <person name="Rojo F."/>
            <person name="Santero E."/>
            <person name="Genilloud O."/>
            <person name="Perez-Perez J."/>
            <person name="Rossello-Mora R."/>
            <person name="Ramos J.L."/>
        </authorList>
    </citation>
    <scope>NUCLEOTIDE SEQUENCE</scope>
</reference>
<feature type="non-terminal residue" evidence="1">
    <location>
        <position position="1"/>
    </location>
</feature>
<reference evidence="1" key="1">
    <citation type="submission" date="2010-07" db="EMBL/GenBank/DDBJ databases">
        <authorList>
            <consortium name="CONSOLIDER consortium CSD2007-00005"/>
            <person name="Guazzaroni M.-E."/>
            <person name="Richter M."/>
            <person name="Garcia-Salamanca A."/>
            <person name="Yarza P."/>
            <person name="Ferrer M."/>
        </authorList>
    </citation>
    <scope>NUCLEOTIDE SEQUENCE</scope>
</reference>
<name>D9PHF5_9ZZZZ</name>
<evidence type="ECO:0000313" key="1">
    <source>
        <dbReference type="EMBL" id="EFK97011.1"/>
    </source>
</evidence>